<accession>A0A7G9RY54</accession>
<evidence type="ECO:0000256" key="1">
    <source>
        <dbReference type="SAM" id="Phobius"/>
    </source>
</evidence>
<dbReference type="EMBL" id="CP060715">
    <property type="protein sequence ID" value="QNN60529.1"/>
    <property type="molecule type" value="Genomic_DNA"/>
</dbReference>
<feature type="transmembrane region" description="Helical" evidence="1">
    <location>
        <begin position="61"/>
        <end position="79"/>
    </location>
</feature>
<dbReference type="Proteomes" id="UP000515928">
    <property type="component" value="Chromosome"/>
</dbReference>
<keyword evidence="1" id="KW-1133">Transmembrane helix</keyword>
<dbReference type="KEGG" id="eio:H9L01_09175"/>
<sequence>MIKKYLFCLSVYLLVFLGLASFILNKVESGFGVIIMSLIISNSLAVLIVSMFMSYRYGFDYIHTILMSLIYLISVYVVFNESALFYLPFYLLIDFVGFGIGRLIRNTRQPS</sequence>
<proteinExistence type="predicted"/>
<reference evidence="2 3" key="1">
    <citation type="submission" date="2020-08" db="EMBL/GenBank/DDBJ databases">
        <title>Genome sequence of Erysipelothrix inopinata DSM 15511T.</title>
        <authorList>
            <person name="Hyun D.-W."/>
            <person name="Bae J.-W."/>
        </authorList>
    </citation>
    <scope>NUCLEOTIDE SEQUENCE [LARGE SCALE GENOMIC DNA]</scope>
    <source>
        <strain evidence="2 3">DSM 15511</strain>
    </source>
</reference>
<name>A0A7G9RY54_9FIRM</name>
<gene>
    <name evidence="2" type="ORF">H9L01_09175</name>
</gene>
<keyword evidence="1" id="KW-0812">Transmembrane</keyword>
<evidence type="ECO:0000313" key="2">
    <source>
        <dbReference type="EMBL" id="QNN60529.1"/>
    </source>
</evidence>
<feature type="transmembrane region" description="Helical" evidence="1">
    <location>
        <begin position="5"/>
        <end position="24"/>
    </location>
</feature>
<keyword evidence="1" id="KW-0472">Membrane</keyword>
<dbReference type="RefSeq" id="WP_187533657.1">
    <property type="nucleotide sequence ID" value="NZ_CBCSHU010000010.1"/>
</dbReference>
<evidence type="ECO:0008006" key="4">
    <source>
        <dbReference type="Google" id="ProtNLM"/>
    </source>
</evidence>
<organism evidence="2 3">
    <name type="scientific">Erysipelothrix inopinata</name>
    <dbReference type="NCBI Taxonomy" id="225084"/>
    <lineage>
        <taxon>Bacteria</taxon>
        <taxon>Bacillati</taxon>
        <taxon>Bacillota</taxon>
        <taxon>Erysipelotrichia</taxon>
        <taxon>Erysipelotrichales</taxon>
        <taxon>Erysipelotrichaceae</taxon>
        <taxon>Erysipelothrix</taxon>
    </lineage>
</organism>
<protein>
    <recommendedName>
        <fullName evidence="4">DUF3792 family protein</fullName>
    </recommendedName>
</protein>
<feature type="transmembrane region" description="Helical" evidence="1">
    <location>
        <begin position="85"/>
        <end position="104"/>
    </location>
</feature>
<evidence type="ECO:0000313" key="3">
    <source>
        <dbReference type="Proteomes" id="UP000515928"/>
    </source>
</evidence>
<dbReference type="AlphaFoldDB" id="A0A7G9RY54"/>
<feature type="transmembrane region" description="Helical" evidence="1">
    <location>
        <begin position="30"/>
        <end position="49"/>
    </location>
</feature>
<keyword evidence="3" id="KW-1185">Reference proteome</keyword>